<dbReference type="OrthoDB" id="2423195at2759"/>
<name>A0A397T727_9GLOM</name>
<evidence type="ECO:0000313" key="2">
    <source>
        <dbReference type="EMBL" id="RIA92696.1"/>
    </source>
</evidence>
<dbReference type="InterPro" id="IPR000719">
    <property type="entry name" value="Prot_kinase_dom"/>
</dbReference>
<evidence type="ECO:0000259" key="1">
    <source>
        <dbReference type="PROSITE" id="PS50011"/>
    </source>
</evidence>
<dbReference type="PROSITE" id="PS50011">
    <property type="entry name" value="PROTEIN_KINASE_DOM"/>
    <property type="match status" value="1"/>
</dbReference>
<dbReference type="Pfam" id="PF07714">
    <property type="entry name" value="PK_Tyr_Ser-Thr"/>
    <property type="match status" value="1"/>
</dbReference>
<dbReference type="PANTHER" id="PTHR22605:SF1">
    <property type="entry name" value="RZ-TYPE DOMAIN-CONTAINING PROTEIN"/>
    <property type="match status" value="1"/>
</dbReference>
<accession>A0A397T727</accession>
<dbReference type="InterPro" id="IPR001245">
    <property type="entry name" value="Ser-Thr/Tyr_kinase_cat_dom"/>
</dbReference>
<dbReference type="GO" id="GO:0016887">
    <property type="term" value="F:ATP hydrolysis activity"/>
    <property type="evidence" value="ECO:0007669"/>
    <property type="project" value="InterPro"/>
</dbReference>
<dbReference type="SUPFAM" id="SSF56112">
    <property type="entry name" value="Protein kinase-like (PK-like)"/>
    <property type="match status" value="1"/>
</dbReference>
<evidence type="ECO:0000313" key="3">
    <source>
        <dbReference type="Proteomes" id="UP000265703"/>
    </source>
</evidence>
<protein>
    <recommendedName>
        <fullName evidence="1">Protein kinase domain-containing protein</fullName>
    </recommendedName>
</protein>
<dbReference type="InterPro" id="IPR011009">
    <property type="entry name" value="Kinase-like_dom_sf"/>
</dbReference>
<dbReference type="PANTHER" id="PTHR22605">
    <property type="entry name" value="RZ-TYPE DOMAIN-CONTAINING PROTEIN"/>
    <property type="match status" value="1"/>
</dbReference>
<reference evidence="2 3" key="1">
    <citation type="submission" date="2018-06" db="EMBL/GenBank/DDBJ databases">
        <title>Comparative genomics reveals the genomic features of Rhizophagus irregularis, R. cerebriforme, R. diaphanum and Gigaspora rosea, and their symbiotic lifestyle signature.</title>
        <authorList>
            <person name="Morin E."/>
            <person name="San Clemente H."/>
            <person name="Chen E.C.H."/>
            <person name="De La Providencia I."/>
            <person name="Hainaut M."/>
            <person name="Kuo A."/>
            <person name="Kohler A."/>
            <person name="Murat C."/>
            <person name="Tang N."/>
            <person name="Roy S."/>
            <person name="Loubradou J."/>
            <person name="Henrissat B."/>
            <person name="Grigoriev I.V."/>
            <person name="Corradi N."/>
            <person name="Roux C."/>
            <person name="Martin F.M."/>
        </authorList>
    </citation>
    <scope>NUCLEOTIDE SEQUENCE [LARGE SCALE GENOMIC DNA]</scope>
    <source>
        <strain evidence="2 3">DAOM 227022</strain>
    </source>
</reference>
<dbReference type="InterPro" id="IPR031248">
    <property type="entry name" value="RNF213"/>
</dbReference>
<proteinExistence type="predicted"/>
<feature type="domain" description="Protein kinase" evidence="1">
    <location>
        <begin position="1"/>
        <end position="104"/>
    </location>
</feature>
<keyword evidence="3" id="KW-1185">Reference proteome</keyword>
<dbReference type="Proteomes" id="UP000265703">
    <property type="component" value="Unassembled WGS sequence"/>
</dbReference>
<dbReference type="GO" id="GO:0005524">
    <property type="term" value="F:ATP binding"/>
    <property type="evidence" value="ECO:0007669"/>
    <property type="project" value="InterPro"/>
</dbReference>
<comment type="caution">
    <text evidence="2">The sequence shown here is derived from an EMBL/GenBank/DDBJ whole genome shotgun (WGS) entry which is preliminary data.</text>
</comment>
<dbReference type="GO" id="GO:0004842">
    <property type="term" value="F:ubiquitin-protein transferase activity"/>
    <property type="evidence" value="ECO:0007669"/>
    <property type="project" value="InterPro"/>
</dbReference>
<dbReference type="GO" id="GO:0004672">
    <property type="term" value="F:protein kinase activity"/>
    <property type="evidence" value="ECO:0007669"/>
    <property type="project" value="InterPro"/>
</dbReference>
<sequence>MVTYVDPQIFNRKSNGNNQLQIYSLNKKSDVYSIGILLWEISSGRPPFCNEPHDAGLTLEILQGLRETPIPNTAEDYVKIYTDCWNSEPDDRPTINQVVDELKVVMLKENIIIKDFHLYNNNIQLSCNQHISNIVENPEDVNNSLDGDLSQLIQNFNMMNTKVIETPKNKFVDEILVENLSDWAIKMSTLIGVNPATQSRNKFTQEDLFIGFDKDETLQSLIIDITKNNPEAEDDEILDKCKECLIATASSDGIVRAERSALEREEVDRWKHVYFQQQHHDRLYDYFANQENLLDDPNGHLVIINTFSNINTDVNYCLQELVNCQVDKLSIFKTETQLSNRVKYFWSESTDQMLILQCDVTTVNARYIKLAKFIIEHFRNEFIAKKEQKVPMKHACIILHIHRDQEYTLASFNFMCGWKQMTIETLSGNEIPTSDLLDGSLPRIINSTYPFEKNLLQELLWCLSSCMFNFMCGWKQMNIETLSGSEISTSGLLDGSLPRIINSVYPFEKILSQELLWCLSCMRYPSNDKSINHIETLNERILENPTFIKYLKERTFKWIEKNSESDWQYKIASNKQNLYPYPSFSVALQAHIRTLLRKSIAQILYVLERLSATKTFFYIEDQTKSEKNERLLKFWEQIYMDEEIVKIEDLPEPKPDGYNMPTGCLLDLEFPFSLYFMKQIDNFKRHYEEEIAMLQNDDDYIDFTINELYDYVIEEHLEHFKNGLLTSIPQLRDSPLEWASELYFNDFVTVIAAKDSVNKKLLALILKLLIGTDKVLQPFFLHAYWWKNANEVLAQLKLAQMFPAIIKNIEIQENDIVRGSPEKYLVKEVTEILLQQICGNFEGTANIHLIDKWQHDVTKVLSLSNKITRAKNLPDLQLLRIVNDLVAAKAIPLDNIREIIQLGLSSDKQEVLSEKFVSTVLDKLDKLEQNEKNLIPRRSFIMRCLALIPIKSDVRLRLYEKLFSKEPFPLMGAIIERIFLKEGIENEDIFFTMITDPEKALRQSARLNTINNCLKDLDTNMATLCCDVIEQTFFIDEELENLAPFFEQAVEALYRKGRPILQKLSSIAFLKEFVRRFWDNFFQEDKMEGDDDNDDTSGELIDKIDNIMTFTHPLIHSFRIYFLSELSRRDFSTDDIRRFCEAQKRNLPWFRTFNWEDIKENRLSFNPYCILPEYNELEISFMTFYNIGNMEPFQTFMQNINQKLTLTAKLSLMGLLFIRLHVLRASKVWGHPEMQSADFLTRELAGINLPDKFKMIAINILSNKQPLLQINNPEINNTDLFLKSVISHIIALHVSVETNSSQLAMYLHKLQDCQDLFILTCISDVESVALNIIKEQITRYVCQCGFEYFFKNWDNVTHINKCLQCENIISGATTYGQPAEEITRFNTKVAKQQVSVTNDQVGYIGEPVNQNLYHYVGTLPPPSYRILHLIVHALIGASASQSALAFLRKNNQIATDSEKYCMEHIRNDWEILKNLLNCSNQNLALMFHSLISLMAEKPPLPNQQIRTSIERENWETEFNINYILPQIKNITETAAIYRMKLSKASTKSEKNNAIDEINQTLVMDKQHQNENLPGLWRMIGIAIINFDSFHAHYKSNLTYTSTYPFLSVFFKYSGQLELLRHLFPIIKFVQILNSELGFQLTRQTARDMTFKQFIEKESNDDVNEENFNSLKTAFDDFCLGWNTVMPLINRYKCHELPNYKPVMGYNLPVVFGLMEPKNSGIFLCAIVYYLVNLQNTFLQEVIAIQPGTCRSLKFLDVPAFDIELSISKTKSKIPNGYYLQSMNLDHVRSVNIIDFDFDEEILSAYNQRNLAIAQGEDIVYDLVKIEAELAYILVFGKVYIETLPGSQLYLEPFPYYMELFQGYTSILGDIKNLITQEPIPTEKMNLLIGVPNNSSSFMYPQRVSESILDNASEILSSLEILLCFIKRTSVGDGDKSIKGYVSQWIKLSSLNEHGGLSKILNIDLRLKHLVSLYELVEEQVANVKIKYIHEKYKAPLTADMETAILQSVDFEQQTTTKKIIPAEAFVLALKRFMLRFLTLENQKEMEPLYVYLQDSSLNFWPSTIPEDLIDELFPENLFVANTYDAYKFTINKLKKFSK</sequence>
<dbReference type="Gene3D" id="1.10.510.10">
    <property type="entry name" value="Transferase(Phosphotransferase) domain 1"/>
    <property type="match status" value="1"/>
</dbReference>
<gene>
    <name evidence="2" type="ORF">C1645_804473</name>
</gene>
<dbReference type="EMBL" id="QKYT01000119">
    <property type="protein sequence ID" value="RIA92696.1"/>
    <property type="molecule type" value="Genomic_DNA"/>
</dbReference>
<organism evidence="2 3">
    <name type="scientific">Glomus cerebriforme</name>
    <dbReference type="NCBI Taxonomy" id="658196"/>
    <lineage>
        <taxon>Eukaryota</taxon>
        <taxon>Fungi</taxon>
        <taxon>Fungi incertae sedis</taxon>
        <taxon>Mucoromycota</taxon>
        <taxon>Glomeromycotina</taxon>
        <taxon>Glomeromycetes</taxon>
        <taxon>Glomerales</taxon>
        <taxon>Glomeraceae</taxon>
        <taxon>Glomus</taxon>
    </lineage>
</organism>